<dbReference type="Proteomes" id="UP001163046">
    <property type="component" value="Unassembled WGS sequence"/>
</dbReference>
<comment type="caution">
    <text evidence="1">The sequence shown here is derived from an EMBL/GenBank/DDBJ whole genome shotgun (WGS) entry which is preliminary data.</text>
</comment>
<sequence>MGISCLLDEAICPQSTLGIARFKDNDGNPCKESKQVTLGDEEKGEYFKWLCVLVECINASLVPDHPGKWCHVDCFQVPRKYFAHMLNHLDIPILDSARDVKHRRQPIFKRNTRHLSYKVYNEESFRRLLEEQDDLQYKPAALFRNDEEVPDISEMGVGEALAFAKQRAKGKVARPTNRSLIEIGIGKGRRTREFELIWWPSLYSRSQYSKLTIRFFIRKISI</sequence>
<dbReference type="OrthoDB" id="5957169at2759"/>
<organism evidence="1 2">
    <name type="scientific">Desmophyllum pertusum</name>
    <dbReference type="NCBI Taxonomy" id="174260"/>
    <lineage>
        <taxon>Eukaryota</taxon>
        <taxon>Metazoa</taxon>
        <taxon>Cnidaria</taxon>
        <taxon>Anthozoa</taxon>
        <taxon>Hexacorallia</taxon>
        <taxon>Scleractinia</taxon>
        <taxon>Caryophylliina</taxon>
        <taxon>Caryophylliidae</taxon>
        <taxon>Desmophyllum</taxon>
    </lineage>
</organism>
<name>A0A9X0D008_9CNID</name>
<protein>
    <submittedName>
        <fullName evidence="1">Uncharacterized protein</fullName>
    </submittedName>
</protein>
<dbReference type="AlphaFoldDB" id="A0A9X0D008"/>
<gene>
    <name evidence="1" type="ORF">OS493_007050</name>
</gene>
<reference evidence="1" key="1">
    <citation type="submission" date="2023-01" db="EMBL/GenBank/DDBJ databases">
        <title>Genome assembly of the deep-sea coral Lophelia pertusa.</title>
        <authorList>
            <person name="Herrera S."/>
            <person name="Cordes E."/>
        </authorList>
    </citation>
    <scope>NUCLEOTIDE SEQUENCE</scope>
    <source>
        <strain evidence="1">USNM1676648</strain>
        <tissue evidence="1">Polyp</tissue>
    </source>
</reference>
<accession>A0A9X0D008</accession>
<keyword evidence="2" id="KW-1185">Reference proteome</keyword>
<dbReference type="EMBL" id="MU826352">
    <property type="protein sequence ID" value="KAJ7380683.1"/>
    <property type="molecule type" value="Genomic_DNA"/>
</dbReference>
<evidence type="ECO:0000313" key="2">
    <source>
        <dbReference type="Proteomes" id="UP001163046"/>
    </source>
</evidence>
<proteinExistence type="predicted"/>
<evidence type="ECO:0000313" key="1">
    <source>
        <dbReference type="EMBL" id="KAJ7380683.1"/>
    </source>
</evidence>